<protein>
    <submittedName>
        <fullName evidence="2">Uncharacterized protein</fullName>
    </submittedName>
</protein>
<accession>A0A7J6KT26</accession>
<evidence type="ECO:0000313" key="3">
    <source>
        <dbReference type="Proteomes" id="UP000572268"/>
    </source>
</evidence>
<feature type="non-terminal residue" evidence="2">
    <location>
        <position position="157"/>
    </location>
</feature>
<comment type="caution">
    <text evidence="2">The sequence shown here is derived from an EMBL/GenBank/DDBJ whole genome shotgun (WGS) entry which is preliminary data.</text>
</comment>
<dbReference type="Proteomes" id="UP000572268">
    <property type="component" value="Unassembled WGS sequence"/>
</dbReference>
<gene>
    <name evidence="2" type="ORF">FOL46_000942</name>
</gene>
<dbReference type="AlphaFoldDB" id="A0A7J6KT26"/>
<feature type="compositionally biased region" description="Basic and acidic residues" evidence="1">
    <location>
        <begin position="143"/>
        <end position="157"/>
    </location>
</feature>
<evidence type="ECO:0000313" key="2">
    <source>
        <dbReference type="EMBL" id="KAF4650493.1"/>
    </source>
</evidence>
<feature type="region of interest" description="Disordered" evidence="1">
    <location>
        <begin position="133"/>
        <end position="157"/>
    </location>
</feature>
<reference evidence="2 3" key="1">
    <citation type="submission" date="2020-04" db="EMBL/GenBank/DDBJ databases">
        <title>Perkinsus olseni comparative genomics.</title>
        <authorList>
            <person name="Bogema D.R."/>
        </authorList>
    </citation>
    <scope>NUCLEOTIDE SEQUENCE [LARGE SCALE GENOMIC DNA]</scope>
    <source>
        <strain evidence="2">ATCC PRA-31</strain>
    </source>
</reference>
<proteinExistence type="predicted"/>
<dbReference type="EMBL" id="JABANN010001237">
    <property type="protein sequence ID" value="KAF4650493.1"/>
    <property type="molecule type" value="Genomic_DNA"/>
</dbReference>
<evidence type="ECO:0000256" key="1">
    <source>
        <dbReference type="SAM" id="MobiDB-lite"/>
    </source>
</evidence>
<organism evidence="2 3">
    <name type="scientific">Perkinsus olseni</name>
    <name type="common">Perkinsus atlanticus</name>
    <dbReference type="NCBI Taxonomy" id="32597"/>
    <lineage>
        <taxon>Eukaryota</taxon>
        <taxon>Sar</taxon>
        <taxon>Alveolata</taxon>
        <taxon>Perkinsozoa</taxon>
        <taxon>Perkinsea</taxon>
        <taxon>Perkinsida</taxon>
        <taxon>Perkinsidae</taxon>
        <taxon>Perkinsus</taxon>
    </lineage>
</organism>
<sequence length="157" mass="17523">TYKAVEKNGTICPELPGLTDFEMVVTDGEEGQLVNLTAIAEGLPTYDYICKASPSITSRRFISNRDLLRRHLRAQGTYKAVEKNGTICPELPGLTDFEMVVTDGEEGQLVNLTAIAEGLPTYDYICKASPSITSHKKTKQKREHVQQELLPHRESRE</sequence>
<name>A0A7J6KT26_PEROL</name>
<feature type="non-terminal residue" evidence="2">
    <location>
        <position position="1"/>
    </location>
</feature>